<comment type="caution">
    <text evidence="6">The sequence shown here is derived from an EMBL/GenBank/DDBJ whole genome shotgun (WGS) entry which is preliminary data.</text>
</comment>
<accession>A0A8J6CA20</accession>
<evidence type="ECO:0000313" key="6">
    <source>
        <dbReference type="EMBL" id="KAG8465114.1"/>
    </source>
</evidence>
<keyword evidence="4" id="KW-1133">Transmembrane helix</keyword>
<dbReference type="OrthoDB" id="40290at2759"/>
<dbReference type="PANTHER" id="PTHR12668">
    <property type="entry name" value="TRANSMEMBRANE PROTEIN 14, 15"/>
    <property type="match status" value="1"/>
</dbReference>
<evidence type="ECO:0000256" key="2">
    <source>
        <dbReference type="ARBA" id="ARBA00007590"/>
    </source>
</evidence>
<proteinExistence type="inferred from homology"/>
<reference evidence="6" key="1">
    <citation type="submission" date="2021-05" db="EMBL/GenBank/DDBJ databases">
        <title>The genome of the haptophyte Pavlova lutheri (Diacronema luteri, Pavlovales) - a model for lipid biosynthesis in eukaryotic algae.</title>
        <authorList>
            <person name="Hulatt C.J."/>
            <person name="Posewitz M.C."/>
        </authorList>
    </citation>
    <scope>NUCLEOTIDE SEQUENCE</scope>
    <source>
        <strain evidence="6">NIVA-4/92</strain>
    </source>
</reference>
<dbReference type="EMBL" id="JAGTXO010000011">
    <property type="protein sequence ID" value="KAG8465114.1"/>
    <property type="molecule type" value="Genomic_DNA"/>
</dbReference>
<name>A0A8J6CA20_DIALT</name>
<dbReference type="Pfam" id="PF03647">
    <property type="entry name" value="Tmemb_14"/>
    <property type="match status" value="1"/>
</dbReference>
<organism evidence="6 7">
    <name type="scientific">Diacronema lutheri</name>
    <name type="common">Unicellular marine alga</name>
    <name type="synonym">Monochrysis lutheri</name>
    <dbReference type="NCBI Taxonomy" id="2081491"/>
    <lineage>
        <taxon>Eukaryota</taxon>
        <taxon>Haptista</taxon>
        <taxon>Haptophyta</taxon>
        <taxon>Pavlovophyceae</taxon>
        <taxon>Pavlovales</taxon>
        <taxon>Pavlovaceae</taxon>
        <taxon>Diacronema</taxon>
    </lineage>
</organism>
<dbReference type="PANTHER" id="PTHR12668:SF53">
    <property type="entry name" value="TMEM14 PROTEIN HOMOLOG YJR085C"/>
    <property type="match status" value="1"/>
</dbReference>
<comment type="subcellular location">
    <subcellularLocation>
        <location evidence="1">Membrane</location>
    </subcellularLocation>
</comment>
<comment type="similarity">
    <text evidence="2">Belongs to the TMEM14 family.</text>
</comment>
<keyword evidence="5" id="KW-0472">Membrane</keyword>
<keyword evidence="3" id="KW-0812">Transmembrane</keyword>
<evidence type="ECO:0000256" key="1">
    <source>
        <dbReference type="ARBA" id="ARBA00004370"/>
    </source>
</evidence>
<dbReference type="Proteomes" id="UP000751190">
    <property type="component" value="Unassembled WGS sequence"/>
</dbReference>
<gene>
    <name evidence="6" type="ORF">KFE25_012477</name>
</gene>
<dbReference type="InterPro" id="IPR005349">
    <property type="entry name" value="TMEM14"/>
</dbReference>
<protein>
    <submittedName>
        <fullName evidence="6">Uncharacterized protein</fullName>
    </submittedName>
</protein>
<dbReference type="GO" id="GO:0016020">
    <property type="term" value="C:membrane"/>
    <property type="evidence" value="ECO:0007669"/>
    <property type="project" value="UniProtKB-SubCell"/>
</dbReference>
<dbReference type="Gene3D" id="1.10.10.1740">
    <property type="entry name" value="Transmembrane protein 14-like"/>
    <property type="match status" value="1"/>
</dbReference>
<keyword evidence="7" id="KW-1185">Reference proteome</keyword>
<dbReference type="InterPro" id="IPR044890">
    <property type="entry name" value="TMEM14_sf"/>
</dbReference>
<evidence type="ECO:0000256" key="5">
    <source>
        <dbReference type="ARBA" id="ARBA00023136"/>
    </source>
</evidence>
<evidence type="ECO:0000256" key="4">
    <source>
        <dbReference type="ARBA" id="ARBA00022989"/>
    </source>
</evidence>
<evidence type="ECO:0000313" key="7">
    <source>
        <dbReference type="Proteomes" id="UP000751190"/>
    </source>
</evidence>
<sequence>MAGQAHLAFAVGAAVAIGGLAGYARARSVPSLLAGLTFGAGYVACGKAIERGQEWEGHAGASTLGAVLALSMGYRSAKTGKLIPSGAVAALGAASCAYHTKRAVEWKPF</sequence>
<evidence type="ECO:0000256" key="3">
    <source>
        <dbReference type="ARBA" id="ARBA00022692"/>
    </source>
</evidence>
<dbReference type="OMA" id="CATSALM"/>
<dbReference type="AlphaFoldDB" id="A0A8J6CA20"/>